<keyword evidence="2" id="KW-1185">Reference proteome</keyword>
<protein>
    <recommendedName>
        <fullName evidence="3">Ferredoxin</fullName>
    </recommendedName>
</protein>
<gene>
    <name evidence="1" type="ORF">SAMN04489716_4483</name>
</gene>
<dbReference type="Proteomes" id="UP000198688">
    <property type="component" value="Chromosome I"/>
</dbReference>
<dbReference type="EMBL" id="LT629758">
    <property type="protein sequence ID" value="SDT55472.1"/>
    <property type="molecule type" value="Genomic_DNA"/>
</dbReference>
<evidence type="ECO:0000313" key="1">
    <source>
        <dbReference type="EMBL" id="SDT55472.1"/>
    </source>
</evidence>
<reference evidence="1 2" key="1">
    <citation type="submission" date="2016-10" db="EMBL/GenBank/DDBJ databases">
        <authorList>
            <person name="de Groot N.N."/>
        </authorList>
    </citation>
    <scope>NUCLEOTIDE SEQUENCE [LARGE SCALE GENOMIC DNA]</scope>
    <source>
        <strain evidence="1 2">DSM 43941</strain>
    </source>
</reference>
<dbReference type="AlphaFoldDB" id="A0A1H2BBP7"/>
<sequence>MRSSDCASCGARLSTFYDAFVNEPLYWDPMLHLGEIFASQPKDGLWQDRAATFQGKWQERNWRNAPGTFYGAMTDNCWVGRLHAPRHVLYGDDIDYEQEFLYRQPRSIEELRAVVVAVQEDPWAGWACDGDKRWTSSLVREWWNERERLREWIATKHRRWRNSDREDEREAATGLLDYLAYLDGNLKDHLQAYCYFLDNRVSPQPGDHLPPL</sequence>
<evidence type="ECO:0008006" key="3">
    <source>
        <dbReference type="Google" id="ProtNLM"/>
    </source>
</evidence>
<organism evidence="1 2">
    <name type="scientific">Actinoplanes derwentensis</name>
    <dbReference type="NCBI Taxonomy" id="113562"/>
    <lineage>
        <taxon>Bacteria</taxon>
        <taxon>Bacillati</taxon>
        <taxon>Actinomycetota</taxon>
        <taxon>Actinomycetes</taxon>
        <taxon>Micromonosporales</taxon>
        <taxon>Micromonosporaceae</taxon>
        <taxon>Actinoplanes</taxon>
    </lineage>
</organism>
<dbReference type="STRING" id="113562.SAMN04489716_4483"/>
<name>A0A1H2BBP7_9ACTN</name>
<evidence type="ECO:0000313" key="2">
    <source>
        <dbReference type="Proteomes" id="UP000198688"/>
    </source>
</evidence>
<proteinExistence type="predicted"/>
<accession>A0A1H2BBP7</accession>